<dbReference type="AlphaFoldDB" id="A0A6M8FMW3"/>
<dbReference type="Proteomes" id="UP000501379">
    <property type="component" value="Chromosome"/>
</dbReference>
<sequence length="134" mass="15449">MLSLTDLTLLLLCAAIAAWFWRGHGIRERALELVKRHCAKLDIELLDGNVALRRLALLRDARGNRRLARLYDFEFTVTGEQRLSGSISMFGQQLGRIELDAHPFQAPAAFDDKVIQLDDWRRNHPKADEQRRID</sequence>
<protein>
    <submittedName>
        <fullName evidence="1">DUF3301 domain-containing protein</fullName>
    </submittedName>
</protein>
<proteinExistence type="predicted"/>
<dbReference type="Pfam" id="PF11743">
    <property type="entry name" value="DUF3301"/>
    <property type="match status" value="1"/>
</dbReference>
<keyword evidence="2" id="KW-1185">Reference proteome</keyword>
<reference evidence="1" key="1">
    <citation type="submission" date="2020-07" db="EMBL/GenBank/DDBJ databases">
        <title>Nitrate ammonifying Pseudomonas campi sp. nov. isolated from German agricultural grassland.</title>
        <authorList>
            <person name="Timsy T."/>
            <person name="Ulrich A."/>
            <person name="Spanner T."/>
            <person name="Foesel B."/>
            <person name="Kolb S."/>
            <person name="Horn M.A."/>
            <person name="Behrendt U."/>
        </authorList>
    </citation>
    <scope>NUCLEOTIDE SEQUENCE</scope>
    <source>
        <strain evidence="1">S1-A32-2</strain>
    </source>
</reference>
<name>A0A6M8FMW3_9GAMM</name>
<accession>A0A6M8FMW3</accession>
<dbReference type="RefSeq" id="WP_173210890.1">
    <property type="nucleotide sequence ID" value="NZ_CP053697.2"/>
</dbReference>
<dbReference type="EMBL" id="CP053697">
    <property type="protein sequence ID" value="QKE65209.1"/>
    <property type="molecule type" value="Genomic_DNA"/>
</dbReference>
<gene>
    <name evidence="1" type="ORF">HNE05_18225</name>
</gene>
<evidence type="ECO:0000313" key="1">
    <source>
        <dbReference type="EMBL" id="QKE65209.1"/>
    </source>
</evidence>
<evidence type="ECO:0000313" key="2">
    <source>
        <dbReference type="Proteomes" id="UP000501379"/>
    </source>
</evidence>
<dbReference type="InterPro" id="IPR021732">
    <property type="entry name" value="DUF3301"/>
</dbReference>
<dbReference type="KEGG" id="pcam:HNE05_18225"/>
<organism evidence="1 2">
    <name type="scientific">Aquipseudomonas campi</name>
    <dbReference type="NCBI Taxonomy" id="2731681"/>
    <lineage>
        <taxon>Bacteria</taxon>
        <taxon>Pseudomonadati</taxon>
        <taxon>Pseudomonadota</taxon>
        <taxon>Gammaproteobacteria</taxon>
        <taxon>Pseudomonadales</taxon>
        <taxon>Pseudomonadaceae</taxon>
        <taxon>Aquipseudomonas</taxon>
    </lineage>
</organism>